<protein>
    <submittedName>
        <fullName evidence="1">Uncharacterized protein</fullName>
    </submittedName>
</protein>
<reference evidence="2 3" key="2">
    <citation type="submission" date="2024-05" db="EMBL/GenBank/DDBJ databases">
        <authorList>
            <person name="Chen Y."/>
            <person name="Shah S."/>
            <person name="Dougan E. K."/>
            <person name="Thang M."/>
            <person name="Chan C."/>
        </authorList>
    </citation>
    <scope>NUCLEOTIDE SEQUENCE [LARGE SCALE GENOMIC DNA]</scope>
</reference>
<evidence type="ECO:0000313" key="1">
    <source>
        <dbReference type="EMBL" id="CAI4006371.1"/>
    </source>
</evidence>
<reference evidence="1" key="1">
    <citation type="submission" date="2022-10" db="EMBL/GenBank/DDBJ databases">
        <authorList>
            <person name="Chen Y."/>
            <person name="Dougan E. K."/>
            <person name="Chan C."/>
            <person name="Rhodes N."/>
            <person name="Thang M."/>
        </authorList>
    </citation>
    <scope>NUCLEOTIDE SEQUENCE</scope>
</reference>
<dbReference type="EMBL" id="CAMXCT020003809">
    <property type="protein sequence ID" value="CAL1159746.1"/>
    <property type="molecule type" value="Genomic_DNA"/>
</dbReference>
<comment type="caution">
    <text evidence="1">The sequence shown here is derived from an EMBL/GenBank/DDBJ whole genome shotgun (WGS) entry which is preliminary data.</text>
</comment>
<name>A0A9P1G9X6_9DINO</name>
<accession>A0A9P1G9X6</accession>
<dbReference type="EMBL" id="CAMXCT030003809">
    <property type="protein sequence ID" value="CAL4793683.1"/>
    <property type="molecule type" value="Genomic_DNA"/>
</dbReference>
<dbReference type="AlphaFoldDB" id="A0A9P1G9X6"/>
<evidence type="ECO:0000313" key="2">
    <source>
        <dbReference type="EMBL" id="CAL4793683.1"/>
    </source>
</evidence>
<evidence type="ECO:0000313" key="3">
    <source>
        <dbReference type="Proteomes" id="UP001152797"/>
    </source>
</evidence>
<keyword evidence="3" id="KW-1185">Reference proteome</keyword>
<gene>
    <name evidence="1" type="ORF">C1SCF055_LOCUS32014</name>
</gene>
<dbReference type="EMBL" id="CAMXCT010003809">
    <property type="protein sequence ID" value="CAI4006371.1"/>
    <property type="molecule type" value="Genomic_DNA"/>
</dbReference>
<dbReference type="Proteomes" id="UP001152797">
    <property type="component" value="Unassembled WGS sequence"/>
</dbReference>
<sequence length="104" mass="11571">MWRILATREQPPTVLINIAFEKDTDETVKILATVMGEAERQLDPFTVVLRDPNAIENMCRIMYFQCGVGAHQQRLKLSDGRILQLEGSDAESLADLAGDLIAAL</sequence>
<organism evidence="1">
    <name type="scientific">Cladocopium goreaui</name>
    <dbReference type="NCBI Taxonomy" id="2562237"/>
    <lineage>
        <taxon>Eukaryota</taxon>
        <taxon>Sar</taxon>
        <taxon>Alveolata</taxon>
        <taxon>Dinophyceae</taxon>
        <taxon>Suessiales</taxon>
        <taxon>Symbiodiniaceae</taxon>
        <taxon>Cladocopium</taxon>
    </lineage>
</organism>
<proteinExistence type="predicted"/>